<dbReference type="InterPro" id="IPR050879">
    <property type="entry name" value="Acyltransferase_3"/>
</dbReference>
<feature type="transmembrane region" description="Helical" evidence="1">
    <location>
        <begin position="161"/>
        <end position="185"/>
    </location>
</feature>
<evidence type="ECO:0000313" key="4">
    <source>
        <dbReference type="Proteomes" id="UP000664132"/>
    </source>
</evidence>
<dbReference type="PANTHER" id="PTHR23028:SF134">
    <property type="entry name" value="PUTATIVE (AFU_ORTHOLOGUE AFUA_4G08520)-RELATED"/>
    <property type="match status" value="1"/>
</dbReference>
<dbReference type="Pfam" id="PF01757">
    <property type="entry name" value="Acyl_transf_3"/>
    <property type="match status" value="1"/>
</dbReference>
<feature type="transmembrane region" description="Helical" evidence="1">
    <location>
        <begin position="85"/>
        <end position="103"/>
    </location>
</feature>
<gene>
    <name evidence="3" type="ORF">IFR04_004279</name>
</gene>
<comment type="caution">
    <text evidence="3">The sequence shown here is derived from an EMBL/GenBank/DDBJ whole genome shotgun (WGS) entry which is preliminary data.</text>
</comment>
<reference evidence="3" key="1">
    <citation type="submission" date="2021-02" db="EMBL/GenBank/DDBJ databases">
        <title>Genome sequence Cadophora malorum strain M34.</title>
        <authorList>
            <person name="Stefanovic E."/>
            <person name="Vu D."/>
            <person name="Scully C."/>
            <person name="Dijksterhuis J."/>
            <person name="Roader J."/>
            <person name="Houbraken J."/>
        </authorList>
    </citation>
    <scope>NUCLEOTIDE SEQUENCE</scope>
    <source>
        <strain evidence="3">M34</strain>
    </source>
</reference>
<dbReference type="Proteomes" id="UP000664132">
    <property type="component" value="Unassembled WGS sequence"/>
</dbReference>
<feature type="transmembrane region" description="Helical" evidence="1">
    <location>
        <begin position="318"/>
        <end position="346"/>
    </location>
</feature>
<keyword evidence="4" id="KW-1185">Reference proteome</keyword>
<organism evidence="3 4">
    <name type="scientific">Cadophora malorum</name>
    <dbReference type="NCBI Taxonomy" id="108018"/>
    <lineage>
        <taxon>Eukaryota</taxon>
        <taxon>Fungi</taxon>
        <taxon>Dikarya</taxon>
        <taxon>Ascomycota</taxon>
        <taxon>Pezizomycotina</taxon>
        <taxon>Leotiomycetes</taxon>
        <taxon>Helotiales</taxon>
        <taxon>Ploettnerulaceae</taxon>
        <taxon>Cadophora</taxon>
    </lineage>
</organism>
<dbReference type="EMBL" id="JAFJYH010000046">
    <property type="protein sequence ID" value="KAG4422658.1"/>
    <property type="molecule type" value="Genomic_DNA"/>
</dbReference>
<evidence type="ECO:0000313" key="3">
    <source>
        <dbReference type="EMBL" id="KAG4422658.1"/>
    </source>
</evidence>
<dbReference type="GO" id="GO:0016747">
    <property type="term" value="F:acyltransferase activity, transferring groups other than amino-acyl groups"/>
    <property type="evidence" value="ECO:0007669"/>
    <property type="project" value="InterPro"/>
</dbReference>
<keyword evidence="1" id="KW-1133">Transmembrane helix</keyword>
<dbReference type="PANTHER" id="PTHR23028">
    <property type="entry name" value="ACETYLTRANSFERASE"/>
    <property type="match status" value="1"/>
</dbReference>
<feature type="domain" description="Acyltransferase 3" evidence="2">
    <location>
        <begin position="117"/>
        <end position="494"/>
    </location>
</feature>
<keyword evidence="1" id="KW-0812">Transmembrane</keyword>
<keyword evidence="1" id="KW-0472">Membrane</keyword>
<protein>
    <recommendedName>
        <fullName evidence="2">Acyltransferase 3 domain-containing protein</fullName>
    </recommendedName>
</protein>
<proteinExistence type="predicted"/>
<feature type="transmembrane region" description="Helical" evidence="1">
    <location>
        <begin position="124"/>
        <end position="141"/>
    </location>
</feature>
<dbReference type="AlphaFoldDB" id="A0A8H7WDB2"/>
<feature type="transmembrane region" description="Helical" evidence="1">
    <location>
        <begin position="507"/>
        <end position="526"/>
    </location>
</feature>
<feature type="transmembrane region" description="Helical" evidence="1">
    <location>
        <begin position="214"/>
        <end position="233"/>
    </location>
</feature>
<name>A0A8H7WDB2_9HELO</name>
<feature type="transmembrane region" description="Helical" evidence="1">
    <location>
        <begin position="438"/>
        <end position="456"/>
    </location>
</feature>
<dbReference type="InterPro" id="IPR002656">
    <property type="entry name" value="Acyl_transf_3_dom"/>
</dbReference>
<sequence>MDFLIRKTTLAWRNRHLLFAEPQPTYRPLSIPEELELVPPDHPDYDPEIANHHNHISQNAAFDSALKEGYGSRGGWVAEMLPRWEWLRCILVAFLVAITPSFIRKGDGKAKKLHPTAWLDGLRGVASLMVVFHHSSVLWYWPLNRGWGSSPEDYHFIQLPIIRLCYSGPAMVAIFFVVSGFSLSYKALSLTRKGRYEEVLDSLSSSVLRRGLRLVLPPATTTFFSMLFTYFGFYGAGGGFSGTGSREPPQSPFLWEHLKSWYYSVIGLSDPFRPNNYPGGYNPVYDTNLWTIPVELHGSMVIFTTLLGLSRVRGPWRIAILSGIVFYLSYYAYPHLFLFLSGVLLAELHHSRESKHQLQKSHTVEGTEHEIPTSEFPSPASLGWTSIKTFWLANFFLALFIISMPAIDLGATNSPGYILLSSYLPPHYAGVEYVQDTFWVFLAAFYLVFILDNAPFLQSIFTTRIAQYLGKISFALYICHGTFLYTLGWNLSARTLAWTGRDPGMQYGMGVGLTAVVMFPLLFWTADVVAREVDARSVSFARWLSDKISVKI</sequence>
<feature type="transmembrane region" description="Helical" evidence="1">
    <location>
        <begin position="468"/>
        <end position="487"/>
    </location>
</feature>
<dbReference type="OrthoDB" id="5819582at2759"/>
<accession>A0A8H7WDB2</accession>
<feature type="transmembrane region" description="Helical" evidence="1">
    <location>
        <begin position="389"/>
        <end position="407"/>
    </location>
</feature>
<evidence type="ECO:0000256" key="1">
    <source>
        <dbReference type="SAM" id="Phobius"/>
    </source>
</evidence>
<evidence type="ECO:0000259" key="2">
    <source>
        <dbReference type="Pfam" id="PF01757"/>
    </source>
</evidence>